<dbReference type="CDD" id="cd09756">
    <property type="entry name" value="Cas5_I-E"/>
    <property type="match status" value="1"/>
</dbReference>
<protein>
    <submittedName>
        <fullName evidence="2">Type I-E CRISPR-associated protein Cas5/CasD</fullName>
    </submittedName>
</protein>
<dbReference type="NCBIfam" id="TIGR01868">
    <property type="entry name" value="casD_Cas5e"/>
    <property type="match status" value="1"/>
</dbReference>
<evidence type="ECO:0000313" key="3">
    <source>
        <dbReference type="Proteomes" id="UP001500166"/>
    </source>
</evidence>
<comment type="caution">
    <text evidence="2">The sequence shown here is derived from an EMBL/GenBank/DDBJ whole genome shotgun (WGS) entry which is preliminary data.</text>
</comment>
<dbReference type="InterPro" id="IPR021124">
    <property type="entry name" value="CRISPR-assoc_prot_Cas5"/>
</dbReference>
<reference evidence="3" key="1">
    <citation type="journal article" date="2019" name="Int. J. Syst. Evol. Microbiol.">
        <title>The Global Catalogue of Microorganisms (GCM) 10K type strain sequencing project: providing services to taxonomists for standard genome sequencing and annotation.</title>
        <authorList>
            <consortium name="The Broad Institute Genomics Platform"/>
            <consortium name="The Broad Institute Genome Sequencing Center for Infectious Disease"/>
            <person name="Wu L."/>
            <person name="Ma J."/>
        </authorList>
    </citation>
    <scope>NUCLEOTIDE SEQUENCE [LARGE SCALE GENOMIC DNA]</scope>
    <source>
        <strain evidence="3">JCM 15914</strain>
    </source>
</reference>
<dbReference type="Proteomes" id="UP001500166">
    <property type="component" value="Unassembled WGS sequence"/>
</dbReference>
<keyword evidence="3" id="KW-1185">Reference proteome</keyword>
<dbReference type="RefSeq" id="WP_315275830.1">
    <property type="nucleotide sequence ID" value="NZ_BAAAQA010000033.1"/>
</dbReference>
<name>A0ABP5JXI5_9MICC</name>
<dbReference type="Pfam" id="PF09704">
    <property type="entry name" value="Cas_Cas5d"/>
    <property type="match status" value="1"/>
</dbReference>
<sequence length="232" mass="25890">MTMSLLLKFKAPMQAWGVQSRFATRATHHEPTKSGVVGLLAAAQGRRRSDPVEDLADLQFGVRVDQPGTLVRDFQTAIDWRTGKSQALTHRYYLSDAVFLGAVSGPKPLLAGLVDAVRRPTFPLFLGRRSCPAGPDLLVGLRDGNVEESLRVEPWQAADWYRRTKPRLVRLALLRDATPHEEGDSLRDHPVSYDPQHRQYSWRTVHAADPVDIDNPWGVGEGDPFMEAVMTS</sequence>
<dbReference type="InterPro" id="IPR013422">
    <property type="entry name" value="CRISPR-assoc_prot_Cas5_N"/>
</dbReference>
<dbReference type="Gene3D" id="3.30.70.2660">
    <property type="match status" value="1"/>
</dbReference>
<keyword evidence="1" id="KW-0051">Antiviral defense</keyword>
<dbReference type="NCBIfam" id="TIGR02593">
    <property type="entry name" value="CRISPR_cas5"/>
    <property type="match status" value="1"/>
</dbReference>
<organism evidence="2 3">
    <name type="scientific">Kocuria atrinae</name>
    <dbReference type="NCBI Taxonomy" id="592377"/>
    <lineage>
        <taxon>Bacteria</taxon>
        <taxon>Bacillati</taxon>
        <taxon>Actinomycetota</taxon>
        <taxon>Actinomycetes</taxon>
        <taxon>Micrococcales</taxon>
        <taxon>Micrococcaceae</taxon>
        <taxon>Kocuria</taxon>
    </lineage>
</organism>
<gene>
    <name evidence="2" type="primary">cas5e</name>
    <name evidence="2" type="ORF">GCM10009824_26320</name>
</gene>
<dbReference type="EMBL" id="BAAAQA010000033">
    <property type="protein sequence ID" value="GAA2122945.1"/>
    <property type="molecule type" value="Genomic_DNA"/>
</dbReference>
<proteinExistence type="predicted"/>
<evidence type="ECO:0000313" key="2">
    <source>
        <dbReference type="EMBL" id="GAA2122945.1"/>
    </source>
</evidence>
<evidence type="ECO:0000256" key="1">
    <source>
        <dbReference type="ARBA" id="ARBA00023118"/>
    </source>
</evidence>
<accession>A0ABP5JXI5</accession>
<dbReference type="InterPro" id="IPR010147">
    <property type="entry name" value="CRISPR-assoc_prot_CasD"/>
</dbReference>